<accession>A0AAD4VQX4</accession>
<evidence type="ECO:0000313" key="1">
    <source>
        <dbReference type="EMBL" id="KAI5329553.1"/>
    </source>
</evidence>
<sequence>MSGRRTASSTTSYYYETPCEKKTISIYTEQSQSTSSAAVPPSHPISSHLIHNNMKPTLISSQVAQTQTGLANTDRMLVIRVIILKDDNMP</sequence>
<name>A0AAD4VQX4_PRUDU</name>
<organism evidence="1 2">
    <name type="scientific">Prunus dulcis</name>
    <name type="common">Almond</name>
    <name type="synonym">Amygdalus dulcis</name>
    <dbReference type="NCBI Taxonomy" id="3755"/>
    <lineage>
        <taxon>Eukaryota</taxon>
        <taxon>Viridiplantae</taxon>
        <taxon>Streptophyta</taxon>
        <taxon>Embryophyta</taxon>
        <taxon>Tracheophyta</taxon>
        <taxon>Spermatophyta</taxon>
        <taxon>Magnoliopsida</taxon>
        <taxon>eudicotyledons</taxon>
        <taxon>Gunneridae</taxon>
        <taxon>Pentapetalae</taxon>
        <taxon>rosids</taxon>
        <taxon>fabids</taxon>
        <taxon>Rosales</taxon>
        <taxon>Rosaceae</taxon>
        <taxon>Amygdaloideae</taxon>
        <taxon>Amygdaleae</taxon>
        <taxon>Prunus</taxon>
    </lineage>
</organism>
<proteinExistence type="predicted"/>
<protein>
    <submittedName>
        <fullName evidence="1">Uncharacterized protein</fullName>
    </submittedName>
</protein>
<evidence type="ECO:0000313" key="2">
    <source>
        <dbReference type="Proteomes" id="UP001054821"/>
    </source>
</evidence>
<dbReference type="Proteomes" id="UP001054821">
    <property type="component" value="Chromosome 5"/>
</dbReference>
<comment type="caution">
    <text evidence="1">The sequence shown here is derived from an EMBL/GenBank/DDBJ whole genome shotgun (WGS) entry which is preliminary data.</text>
</comment>
<reference evidence="1 2" key="1">
    <citation type="journal article" date="2022" name="G3 (Bethesda)">
        <title>Whole-genome sequence and methylome profiling of the almond [Prunus dulcis (Mill.) D.A. Webb] cultivar 'Nonpareil'.</title>
        <authorList>
            <person name="D'Amico-Willman K.M."/>
            <person name="Ouma W.Z."/>
            <person name="Meulia T."/>
            <person name="Sideli G.M."/>
            <person name="Gradziel T.M."/>
            <person name="Fresnedo-Ramirez J."/>
        </authorList>
    </citation>
    <scope>NUCLEOTIDE SEQUENCE [LARGE SCALE GENOMIC DNA]</scope>
    <source>
        <strain evidence="1">Clone GOH B32 T37-40</strain>
    </source>
</reference>
<gene>
    <name evidence="1" type="ORF">L3X38_028950</name>
</gene>
<dbReference type="EMBL" id="JAJFAZ020000005">
    <property type="protein sequence ID" value="KAI5329553.1"/>
    <property type="molecule type" value="Genomic_DNA"/>
</dbReference>
<dbReference type="AlphaFoldDB" id="A0AAD4VQX4"/>
<keyword evidence="2" id="KW-1185">Reference proteome</keyword>